<gene>
    <name evidence="2" type="ORF">RJ640_029465</name>
</gene>
<feature type="domain" description="Peptidase C1A papain C-terminal" evidence="1">
    <location>
        <begin position="26"/>
        <end position="114"/>
    </location>
</feature>
<evidence type="ECO:0000313" key="2">
    <source>
        <dbReference type="EMBL" id="KAK2975073.1"/>
    </source>
</evidence>
<dbReference type="Gene3D" id="3.90.70.10">
    <property type="entry name" value="Cysteine proteinases"/>
    <property type="match status" value="1"/>
</dbReference>
<dbReference type="AlphaFoldDB" id="A0AA88U919"/>
<dbReference type="Pfam" id="PF00112">
    <property type="entry name" value="Peptidase_C1"/>
    <property type="match status" value="1"/>
</dbReference>
<protein>
    <recommendedName>
        <fullName evidence="1">Peptidase C1A papain C-terminal domain-containing protein</fullName>
    </recommendedName>
</protein>
<accession>A0AA88U919</accession>
<dbReference type="Proteomes" id="UP001187471">
    <property type="component" value="Unassembled WGS sequence"/>
</dbReference>
<dbReference type="InterPro" id="IPR000668">
    <property type="entry name" value="Peptidase_C1A_C"/>
</dbReference>
<dbReference type="GO" id="GO:0006508">
    <property type="term" value="P:proteolysis"/>
    <property type="evidence" value="ECO:0007669"/>
    <property type="project" value="InterPro"/>
</dbReference>
<evidence type="ECO:0000313" key="3">
    <source>
        <dbReference type="Proteomes" id="UP001187471"/>
    </source>
</evidence>
<organism evidence="2 3">
    <name type="scientific">Escallonia rubra</name>
    <dbReference type="NCBI Taxonomy" id="112253"/>
    <lineage>
        <taxon>Eukaryota</taxon>
        <taxon>Viridiplantae</taxon>
        <taxon>Streptophyta</taxon>
        <taxon>Embryophyta</taxon>
        <taxon>Tracheophyta</taxon>
        <taxon>Spermatophyta</taxon>
        <taxon>Magnoliopsida</taxon>
        <taxon>eudicotyledons</taxon>
        <taxon>Gunneridae</taxon>
        <taxon>Pentapetalae</taxon>
        <taxon>asterids</taxon>
        <taxon>campanulids</taxon>
        <taxon>Escalloniales</taxon>
        <taxon>Escalloniaceae</taxon>
        <taxon>Escallonia</taxon>
    </lineage>
</organism>
<evidence type="ECO:0000259" key="1">
    <source>
        <dbReference type="Pfam" id="PF00112"/>
    </source>
</evidence>
<dbReference type="EMBL" id="JAVXUO010002242">
    <property type="protein sequence ID" value="KAK2975073.1"/>
    <property type="molecule type" value="Genomic_DNA"/>
</dbReference>
<comment type="caution">
    <text evidence="2">The sequence shown here is derived from an EMBL/GenBank/DDBJ whole genome shotgun (WGS) entry which is preliminary data.</text>
</comment>
<proteinExistence type="predicted"/>
<dbReference type="GO" id="GO:0008234">
    <property type="term" value="F:cysteine-type peptidase activity"/>
    <property type="evidence" value="ECO:0007669"/>
    <property type="project" value="InterPro"/>
</dbReference>
<sequence length="115" mass="13277">MRLEKFYPFIAELQQGQLKDPDDSPKIFIEEFDKIDHKNKEKLTNNKGALASLYPKYGSLFQLVEGIFEEPLSKKVEGRHGFIIVGQRVQDGAPYYKIRNSYSENWGEDGYGKIS</sequence>
<dbReference type="InterPro" id="IPR038765">
    <property type="entry name" value="Papain-like_cys_pep_sf"/>
</dbReference>
<reference evidence="2" key="1">
    <citation type="submission" date="2022-12" db="EMBL/GenBank/DDBJ databases">
        <title>Draft genome assemblies for two species of Escallonia (Escalloniales).</title>
        <authorList>
            <person name="Chanderbali A."/>
            <person name="Dervinis C."/>
            <person name="Anghel I."/>
            <person name="Soltis D."/>
            <person name="Soltis P."/>
            <person name="Zapata F."/>
        </authorList>
    </citation>
    <scope>NUCLEOTIDE SEQUENCE</scope>
    <source>
        <strain evidence="2">UCBG92.1500</strain>
        <tissue evidence="2">Leaf</tissue>
    </source>
</reference>
<dbReference type="SUPFAM" id="SSF54001">
    <property type="entry name" value="Cysteine proteinases"/>
    <property type="match status" value="1"/>
</dbReference>
<name>A0AA88U919_9ASTE</name>
<keyword evidence="3" id="KW-1185">Reference proteome</keyword>